<comment type="caution">
    <text evidence="1">The sequence shown here is derived from an EMBL/GenBank/DDBJ whole genome shotgun (WGS) entry which is preliminary data.</text>
</comment>
<dbReference type="Proteomes" id="UP000598350">
    <property type="component" value="Unassembled WGS sequence"/>
</dbReference>
<keyword evidence="2" id="KW-1185">Reference proteome</keyword>
<name>A0ABR7VAM0_9FLAO</name>
<dbReference type="EMBL" id="JABTCG010000001">
    <property type="protein sequence ID" value="MBD0849313.1"/>
    <property type="molecule type" value="Genomic_DNA"/>
</dbReference>
<reference evidence="1 2" key="1">
    <citation type="submission" date="2020-05" db="EMBL/GenBank/DDBJ databases">
        <title>The draft genome sequence of Maribacter arenosus CAU 1321.</title>
        <authorList>
            <person name="Mu L."/>
        </authorList>
    </citation>
    <scope>NUCLEOTIDE SEQUENCE [LARGE SCALE GENOMIC DNA]</scope>
    <source>
        <strain evidence="1 2">CAU 1321</strain>
    </source>
</reference>
<sequence>MDRRAALKTYSLAMLGLSFPNLIYANHKSTWLPNSLANGKLPEHFPNIDPKIIAEVVGKSHFDLDRVKELVDKRPELSRSVWEWRFGDFESAIGAASHVGRRDIALYLISKGARPTLFTFAMLGHLNVVKSAIKALPGIQKVTGPHGISLLDHAYAGERMKDSMSVTEIKGLEETIAYLTELGNASRDNYIDVSTEEQKKYLGNYKYGDGEKEGFTIDINMRKLLSLGPLGEFGGALYKIGDNKFIYNGAPSVEITFDIQANIVHSMKITDPDVSIEAQKVT</sequence>
<organism evidence="1 2">
    <name type="scientific">Maribacter arenosus</name>
    <dbReference type="NCBI Taxonomy" id="1854708"/>
    <lineage>
        <taxon>Bacteria</taxon>
        <taxon>Pseudomonadati</taxon>
        <taxon>Bacteroidota</taxon>
        <taxon>Flavobacteriia</taxon>
        <taxon>Flavobacteriales</taxon>
        <taxon>Flavobacteriaceae</taxon>
        <taxon>Maribacter</taxon>
    </lineage>
</organism>
<evidence type="ECO:0000313" key="1">
    <source>
        <dbReference type="EMBL" id="MBD0849313.1"/>
    </source>
</evidence>
<protein>
    <recommendedName>
        <fullName evidence="3">Ankyrin repeat-containing protein</fullName>
    </recommendedName>
</protein>
<accession>A0ABR7VAM0</accession>
<gene>
    <name evidence="1" type="ORF">HPE63_01415</name>
</gene>
<evidence type="ECO:0008006" key="3">
    <source>
        <dbReference type="Google" id="ProtNLM"/>
    </source>
</evidence>
<evidence type="ECO:0000313" key="2">
    <source>
        <dbReference type="Proteomes" id="UP000598350"/>
    </source>
</evidence>
<dbReference type="RefSeq" id="WP_188312443.1">
    <property type="nucleotide sequence ID" value="NZ_JABTCG010000001.1"/>
</dbReference>
<proteinExistence type="predicted"/>